<keyword evidence="7" id="KW-0032">Aminotransferase</keyword>
<comment type="similarity">
    <text evidence="1">In the C-terminal section; belongs to the class-I pyridoxal-phosphate-dependent aminotransferase family.</text>
</comment>
<keyword evidence="2" id="KW-0663">Pyridoxal phosphate</keyword>
<comment type="caution">
    <text evidence="7">The sequence shown here is derived from an EMBL/GenBank/DDBJ whole genome shotgun (WGS) entry which is preliminary data.</text>
</comment>
<dbReference type="InterPro" id="IPR004839">
    <property type="entry name" value="Aminotransferase_I/II_large"/>
</dbReference>
<feature type="domain" description="HTH gntR-type" evidence="6">
    <location>
        <begin position="21"/>
        <end position="89"/>
    </location>
</feature>
<dbReference type="GO" id="GO:0008483">
    <property type="term" value="F:transaminase activity"/>
    <property type="evidence" value="ECO:0007669"/>
    <property type="project" value="UniProtKB-KW"/>
</dbReference>
<proteinExistence type="inferred from homology"/>
<keyword evidence="7" id="KW-0808">Transferase</keyword>
<accession>A0A847SKH3</accession>
<dbReference type="EMBL" id="JABAHZ010000009">
    <property type="protein sequence ID" value="NLR82401.1"/>
    <property type="molecule type" value="Genomic_DNA"/>
</dbReference>
<dbReference type="Pfam" id="PF00155">
    <property type="entry name" value="Aminotran_1_2"/>
    <property type="match status" value="1"/>
</dbReference>
<dbReference type="InterPro" id="IPR036390">
    <property type="entry name" value="WH_DNA-bd_sf"/>
</dbReference>
<dbReference type="InterPro" id="IPR015421">
    <property type="entry name" value="PyrdxlP-dep_Trfase_major"/>
</dbReference>
<dbReference type="Pfam" id="PF00392">
    <property type="entry name" value="GntR"/>
    <property type="match status" value="1"/>
</dbReference>
<gene>
    <name evidence="7" type="ORF">HGH91_27540</name>
</gene>
<dbReference type="InterPro" id="IPR015424">
    <property type="entry name" value="PyrdxlP-dep_Trfase"/>
</dbReference>
<dbReference type="InterPro" id="IPR051446">
    <property type="entry name" value="HTH_trans_reg/aminotransferase"/>
</dbReference>
<evidence type="ECO:0000256" key="2">
    <source>
        <dbReference type="ARBA" id="ARBA00022898"/>
    </source>
</evidence>
<dbReference type="InterPro" id="IPR000524">
    <property type="entry name" value="Tscrpt_reg_HTH_GntR"/>
</dbReference>
<evidence type="ECO:0000256" key="5">
    <source>
        <dbReference type="ARBA" id="ARBA00023163"/>
    </source>
</evidence>
<keyword evidence="4" id="KW-0238">DNA-binding</keyword>
<dbReference type="SMART" id="SM00345">
    <property type="entry name" value="HTH_GNTR"/>
    <property type="match status" value="1"/>
</dbReference>
<dbReference type="SUPFAM" id="SSF46785">
    <property type="entry name" value="Winged helix' DNA-binding domain"/>
    <property type="match status" value="1"/>
</dbReference>
<dbReference type="GO" id="GO:0030170">
    <property type="term" value="F:pyridoxal phosphate binding"/>
    <property type="evidence" value="ECO:0007669"/>
    <property type="project" value="InterPro"/>
</dbReference>
<evidence type="ECO:0000256" key="1">
    <source>
        <dbReference type="ARBA" id="ARBA00005384"/>
    </source>
</evidence>
<reference evidence="7 8" key="1">
    <citation type="submission" date="2020-04" db="EMBL/GenBank/DDBJ databases">
        <authorList>
            <person name="Yin C."/>
        </authorList>
    </citation>
    <scope>NUCLEOTIDE SEQUENCE [LARGE SCALE GENOMIC DNA]</scope>
    <source>
        <strain evidence="7 8">Ak56</strain>
    </source>
</reference>
<dbReference type="PROSITE" id="PS50949">
    <property type="entry name" value="HTH_GNTR"/>
    <property type="match status" value="1"/>
</dbReference>
<sequence>MNRPISRQIFTTIHLQHTGKRAVYLQLADALLALIKKEQLRPGQKLPGSRDLAEWQQINRITAAKAYEELQTQGWLESFVGRGTFVARHLPTMRPKPLQPVQATGSNETAGFSVPAPAYLAARLPLVTGRLHLDDGFPDPSLAPLKELYRAWRGQLTRSGLYYKFGSYSRPEGPELFRTAISNYLNDTRGLNTSPKNILSVNGTVMGLNLVCNGLIEPGDVIVSGIPGWGRAEQNFLHAGAKHIGVPVDEHGLVTDELKKICRRKKVRMVYVTPHHHYPTTVSLRIDRRLELLQLAQEYGFIIFEDDYDYDFHYKNRPLLPLASADDRGMVIYGGSFSKSFSPAVRIGYLVASENVIQHLARVRMLLDRQGDHILDNAMAEILNDGTVQRYLRKTLAVYKERRDFFCDLLQSELGELVHFNIPEGGMTVWANFAEYINLEMLAQQASQKGLYISDGKVHQYPGYHTNAIRLGFASSTKEDMTASIAILKSLLKK</sequence>
<keyword evidence="8" id="KW-1185">Reference proteome</keyword>
<organism evidence="7 8">
    <name type="scientific">Chitinophaga eiseniae</name>
    <dbReference type="NCBI Taxonomy" id="634771"/>
    <lineage>
        <taxon>Bacteria</taxon>
        <taxon>Pseudomonadati</taxon>
        <taxon>Bacteroidota</taxon>
        <taxon>Chitinophagia</taxon>
        <taxon>Chitinophagales</taxon>
        <taxon>Chitinophagaceae</taxon>
        <taxon>Chitinophaga</taxon>
    </lineage>
</organism>
<dbReference type="AlphaFoldDB" id="A0A847SKH3"/>
<evidence type="ECO:0000313" key="8">
    <source>
        <dbReference type="Proteomes" id="UP000552864"/>
    </source>
</evidence>
<dbReference type="Gene3D" id="3.40.640.10">
    <property type="entry name" value="Type I PLP-dependent aspartate aminotransferase-like (Major domain)"/>
    <property type="match status" value="1"/>
</dbReference>
<dbReference type="PANTHER" id="PTHR46577">
    <property type="entry name" value="HTH-TYPE TRANSCRIPTIONAL REGULATORY PROTEIN GABR"/>
    <property type="match status" value="1"/>
</dbReference>
<name>A0A847SKH3_9BACT</name>
<evidence type="ECO:0000256" key="3">
    <source>
        <dbReference type="ARBA" id="ARBA00023015"/>
    </source>
</evidence>
<dbReference type="PANTHER" id="PTHR46577:SF1">
    <property type="entry name" value="HTH-TYPE TRANSCRIPTIONAL REGULATORY PROTEIN GABR"/>
    <property type="match status" value="1"/>
</dbReference>
<dbReference type="RefSeq" id="WP_168742431.1">
    <property type="nucleotide sequence ID" value="NZ_JABAHZ010000009.1"/>
</dbReference>
<protein>
    <submittedName>
        <fullName evidence="7">PLP-dependent aminotransferase family protein</fullName>
    </submittedName>
</protein>
<evidence type="ECO:0000313" key="7">
    <source>
        <dbReference type="EMBL" id="NLR82401.1"/>
    </source>
</evidence>
<keyword evidence="5" id="KW-0804">Transcription</keyword>
<dbReference type="CDD" id="cd07377">
    <property type="entry name" value="WHTH_GntR"/>
    <property type="match status" value="1"/>
</dbReference>
<dbReference type="SUPFAM" id="SSF53383">
    <property type="entry name" value="PLP-dependent transferases"/>
    <property type="match status" value="1"/>
</dbReference>
<dbReference type="GO" id="GO:0003700">
    <property type="term" value="F:DNA-binding transcription factor activity"/>
    <property type="evidence" value="ECO:0007669"/>
    <property type="project" value="InterPro"/>
</dbReference>
<dbReference type="Proteomes" id="UP000552864">
    <property type="component" value="Unassembled WGS sequence"/>
</dbReference>
<keyword evidence="3" id="KW-0805">Transcription regulation</keyword>
<evidence type="ECO:0000259" key="6">
    <source>
        <dbReference type="PROSITE" id="PS50949"/>
    </source>
</evidence>
<dbReference type="GO" id="GO:0003677">
    <property type="term" value="F:DNA binding"/>
    <property type="evidence" value="ECO:0007669"/>
    <property type="project" value="UniProtKB-KW"/>
</dbReference>
<evidence type="ECO:0000256" key="4">
    <source>
        <dbReference type="ARBA" id="ARBA00023125"/>
    </source>
</evidence>
<dbReference type="InterPro" id="IPR036388">
    <property type="entry name" value="WH-like_DNA-bd_sf"/>
</dbReference>
<dbReference type="CDD" id="cd00609">
    <property type="entry name" value="AAT_like"/>
    <property type="match status" value="1"/>
</dbReference>
<dbReference type="Gene3D" id="1.10.10.10">
    <property type="entry name" value="Winged helix-like DNA-binding domain superfamily/Winged helix DNA-binding domain"/>
    <property type="match status" value="1"/>
</dbReference>